<feature type="domain" description="Calcineurin-like phosphoesterase" evidence="5">
    <location>
        <begin position="4"/>
        <end position="189"/>
    </location>
</feature>
<dbReference type="AlphaFoldDB" id="A0A918E2S8"/>
<dbReference type="PANTHER" id="PTHR42988">
    <property type="entry name" value="PHOSPHOHYDROLASE"/>
    <property type="match status" value="1"/>
</dbReference>
<sequence length="249" mass="26742">MIVLAHISDPHFDGGPRSTERAQRVMDYLNGLSGQVDAVLVTGDIADHALPAEYEEARKVLASPLPMMVCPGNHDAREPFREAFAQEEGGDAPVNEVHRVAGAVFAVCDSSIPGQDDGHLSDETLEWLEGVLAGTSPETPVFVCFHHPPVELHVPHIDGVRQFGQERLAAVAARHPQIVAFLAGHAHTPAATVFAGRPLLVAPGVTSTVNLPWEMGEGDGPVNHDAPPAVAFHILGDDRRLTTHYRFIP</sequence>
<evidence type="ECO:0000256" key="3">
    <source>
        <dbReference type="ARBA" id="ARBA00023004"/>
    </source>
</evidence>
<evidence type="ECO:0000259" key="5">
    <source>
        <dbReference type="Pfam" id="PF00149"/>
    </source>
</evidence>
<comment type="caution">
    <text evidence="6">The sequence shown here is derived from an EMBL/GenBank/DDBJ whole genome shotgun (WGS) entry which is preliminary data.</text>
</comment>
<dbReference type="PANTHER" id="PTHR42988:SF2">
    <property type="entry name" value="CYCLIC NUCLEOTIDE PHOSPHODIESTERASE CBUA0032-RELATED"/>
    <property type="match status" value="1"/>
</dbReference>
<evidence type="ECO:0000313" key="6">
    <source>
        <dbReference type="EMBL" id="GGP00960.1"/>
    </source>
</evidence>
<dbReference type="GO" id="GO:0004112">
    <property type="term" value="F:cyclic-nucleotide phosphodiesterase activity"/>
    <property type="evidence" value="ECO:0007669"/>
    <property type="project" value="InterPro"/>
</dbReference>
<dbReference type="InterPro" id="IPR050884">
    <property type="entry name" value="CNP_phosphodiesterase-III"/>
</dbReference>
<dbReference type="InterPro" id="IPR029052">
    <property type="entry name" value="Metallo-depent_PP-like"/>
</dbReference>
<keyword evidence="3" id="KW-0408">Iron</keyword>
<evidence type="ECO:0000256" key="2">
    <source>
        <dbReference type="ARBA" id="ARBA00022801"/>
    </source>
</evidence>
<dbReference type="EMBL" id="BMMS01000073">
    <property type="protein sequence ID" value="GGP00960.1"/>
    <property type="molecule type" value="Genomic_DNA"/>
</dbReference>
<dbReference type="InterPro" id="IPR026575">
    <property type="entry name" value="GpdQ/CpdA-like"/>
</dbReference>
<comment type="similarity">
    <text evidence="4">Belongs to the cyclic nucleotide phosphodiesterase class-III family.</text>
</comment>
<dbReference type="Pfam" id="PF00149">
    <property type="entry name" value="Metallophos"/>
    <property type="match status" value="1"/>
</dbReference>
<dbReference type="RefSeq" id="WP_189135925.1">
    <property type="nucleotide sequence ID" value="NZ_BMMS01000073.1"/>
</dbReference>
<dbReference type="CDD" id="cd07402">
    <property type="entry name" value="MPP_GpdQ"/>
    <property type="match status" value="1"/>
</dbReference>
<dbReference type="SUPFAM" id="SSF56300">
    <property type="entry name" value="Metallo-dependent phosphatases"/>
    <property type="match status" value="1"/>
</dbReference>
<keyword evidence="7" id="KW-1185">Reference proteome</keyword>
<accession>A0A918E2S8</accession>
<dbReference type="Gene3D" id="3.60.21.10">
    <property type="match status" value="1"/>
</dbReference>
<gene>
    <name evidence="6" type="primary">cpdA</name>
    <name evidence="6" type="ORF">GCM10012280_70880</name>
</gene>
<reference evidence="6" key="2">
    <citation type="submission" date="2020-09" db="EMBL/GenBank/DDBJ databases">
        <authorList>
            <person name="Sun Q."/>
            <person name="Zhou Y."/>
        </authorList>
    </citation>
    <scope>NUCLEOTIDE SEQUENCE</scope>
    <source>
        <strain evidence="6">CGMCC 4.7201</strain>
    </source>
</reference>
<evidence type="ECO:0000256" key="1">
    <source>
        <dbReference type="ARBA" id="ARBA00022723"/>
    </source>
</evidence>
<dbReference type="GO" id="GO:0046872">
    <property type="term" value="F:metal ion binding"/>
    <property type="evidence" value="ECO:0007669"/>
    <property type="project" value="UniProtKB-KW"/>
</dbReference>
<keyword evidence="1" id="KW-0479">Metal-binding</keyword>
<organism evidence="6 7">
    <name type="scientific">Wenjunlia tyrosinilytica</name>
    <dbReference type="NCBI Taxonomy" id="1544741"/>
    <lineage>
        <taxon>Bacteria</taxon>
        <taxon>Bacillati</taxon>
        <taxon>Actinomycetota</taxon>
        <taxon>Actinomycetes</taxon>
        <taxon>Kitasatosporales</taxon>
        <taxon>Streptomycetaceae</taxon>
        <taxon>Wenjunlia</taxon>
    </lineage>
</organism>
<keyword evidence="2" id="KW-0378">Hydrolase</keyword>
<name>A0A918E2S8_9ACTN</name>
<dbReference type="InterPro" id="IPR004843">
    <property type="entry name" value="Calcineurin-like_PHP"/>
</dbReference>
<reference evidence="6" key="1">
    <citation type="journal article" date="2014" name="Int. J. Syst. Evol. Microbiol.">
        <title>Complete genome sequence of Corynebacterium casei LMG S-19264T (=DSM 44701T), isolated from a smear-ripened cheese.</title>
        <authorList>
            <consortium name="US DOE Joint Genome Institute (JGI-PGF)"/>
            <person name="Walter F."/>
            <person name="Albersmeier A."/>
            <person name="Kalinowski J."/>
            <person name="Ruckert C."/>
        </authorList>
    </citation>
    <scope>NUCLEOTIDE SEQUENCE</scope>
    <source>
        <strain evidence="6">CGMCC 4.7201</strain>
    </source>
</reference>
<proteinExistence type="inferred from homology"/>
<protein>
    <submittedName>
        <fullName evidence="6">3',5'-cyclic adenosine monophosphate phosphodiesterase CpdA</fullName>
    </submittedName>
</protein>
<evidence type="ECO:0000313" key="7">
    <source>
        <dbReference type="Proteomes" id="UP000641932"/>
    </source>
</evidence>
<dbReference type="Proteomes" id="UP000641932">
    <property type="component" value="Unassembled WGS sequence"/>
</dbReference>
<evidence type="ECO:0000256" key="4">
    <source>
        <dbReference type="ARBA" id="ARBA00025742"/>
    </source>
</evidence>